<dbReference type="Proteomes" id="UP000231553">
    <property type="component" value="Unassembled WGS sequence"/>
</dbReference>
<dbReference type="AlphaFoldDB" id="A0A2M8IYR1"/>
<evidence type="ECO:0000259" key="2">
    <source>
        <dbReference type="Pfam" id="PF01558"/>
    </source>
</evidence>
<keyword evidence="4" id="KW-1185">Reference proteome</keyword>
<dbReference type="InterPro" id="IPR052198">
    <property type="entry name" value="IorB_Oxidoreductase"/>
</dbReference>
<keyword evidence="1 3" id="KW-0560">Oxidoreductase</keyword>
<gene>
    <name evidence="3" type="ORF">CVM52_16070</name>
</gene>
<feature type="domain" description="Pyruvate/ketoisovalerate oxidoreductase catalytic" evidence="2">
    <location>
        <begin position="29"/>
        <end position="214"/>
    </location>
</feature>
<evidence type="ECO:0000313" key="4">
    <source>
        <dbReference type="Proteomes" id="UP000231553"/>
    </source>
</evidence>
<name>A0A2M8IYR1_9RHOB</name>
<dbReference type="PANTHER" id="PTHR43854">
    <property type="entry name" value="INDOLEPYRUVATE OXIDOREDUCTASE SUBUNIT IORB"/>
    <property type="match status" value="1"/>
</dbReference>
<dbReference type="GO" id="GO:0043805">
    <property type="term" value="F:indolepyruvate ferredoxin oxidoreductase activity"/>
    <property type="evidence" value="ECO:0007669"/>
    <property type="project" value="UniProtKB-EC"/>
</dbReference>
<protein>
    <submittedName>
        <fullName evidence="3">Indolepyruvate oxidoreductase subunit B</fullName>
        <ecNumber evidence="3">1.2.7.8</ecNumber>
    </submittedName>
</protein>
<dbReference type="InterPro" id="IPR019752">
    <property type="entry name" value="Pyrv/ketoisovalerate_OxRed_cat"/>
</dbReference>
<evidence type="ECO:0000313" key="3">
    <source>
        <dbReference type="EMBL" id="PJE35638.1"/>
    </source>
</evidence>
<dbReference type="EC" id="1.2.7.8" evidence="3"/>
<comment type="caution">
    <text evidence="3">The sequence shown here is derived from an EMBL/GenBank/DDBJ whole genome shotgun (WGS) entry which is preliminary data.</text>
</comment>
<dbReference type="SUPFAM" id="SSF53323">
    <property type="entry name" value="Pyruvate-ferredoxin oxidoreductase, PFOR, domain III"/>
    <property type="match status" value="1"/>
</dbReference>
<accession>A0A2M8IYR1</accession>
<reference evidence="3 4" key="1">
    <citation type="journal article" date="2018" name="Int. J. Syst. Evol. Microbiol.">
        <title>Pseudooceanicola lipolyticus sp. nov., a marine alphaproteobacterium, reclassification of Oceanicola flagellatus as Pseudooceanicola flagellatus comb. nov. and emended description of the genus Pseudooceanicola.</title>
        <authorList>
            <person name="Huang M.-M."/>
            <person name="Guo L.-L."/>
            <person name="Wu Y.-H."/>
            <person name="Lai Q.-L."/>
            <person name="Shao Z.-Z."/>
            <person name="Wang C.-S."/>
            <person name="Wu M."/>
            <person name="Xu X.-W."/>
        </authorList>
    </citation>
    <scope>NUCLEOTIDE SEQUENCE [LARGE SCALE GENOMIC DNA]</scope>
    <source>
        <strain evidence="3 4">157</strain>
    </source>
</reference>
<dbReference type="EMBL" id="PGTB01000079">
    <property type="protein sequence ID" value="PJE35638.1"/>
    <property type="molecule type" value="Genomic_DNA"/>
</dbReference>
<organism evidence="3 4">
    <name type="scientific">Pseudooceanicola lipolyticus</name>
    <dbReference type="NCBI Taxonomy" id="2029104"/>
    <lineage>
        <taxon>Bacteria</taxon>
        <taxon>Pseudomonadati</taxon>
        <taxon>Pseudomonadota</taxon>
        <taxon>Alphaproteobacteria</taxon>
        <taxon>Rhodobacterales</taxon>
        <taxon>Paracoccaceae</taxon>
        <taxon>Pseudooceanicola</taxon>
    </lineage>
</organism>
<feature type="non-terminal residue" evidence="3">
    <location>
        <position position="226"/>
    </location>
</feature>
<dbReference type="Pfam" id="PF01558">
    <property type="entry name" value="POR"/>
    <property type="match status" value="1"/>
</dbReference>
<evidence type="ECO:0000256" key="1">
    <source>
        <dbReference type="ARBA" id="ARBA00023002"/>
    </source>
</evidence>
<keyword evidence="3" id="KW-0670">Pyruvate</keyword>
<proteinExistence type="predicted"/>
<dbReference type="PANTHER" id="PTHR43854:SF1">
    <property type="entry name" value="INDOLEPYRUVATE OXIDOREDUCTASE SUBUNIT IORB"/>
    <property type="match status" value="1"/>
</dbReference>
<dbReference type="RefSeq" id="WP_205964971.1">
    <property type="nucleotide sequence ID" value="NZ_PGTB01000079.1"/>
</dbReference>
<dbReference type="InterPro" id="IPR002869">
    <property type="entry name" value="Pyrv_flavodox_OxRed_cen"/>
</dbReference>
<sequence length="226" mass="23400">MNDLAQVLEARPRDARVDQIIKLAILAVGGQGGGVLSGWIVALAERNGYAVQSTSVAGVAQRTGATIYYVEMLPKSDRAPVFSLAPAEGDVDVLIAAEMMEAGRAIMRGFVTPDRTLLIASSHRNLATLEKEVPGSGISDSGEVRKAAAAAARDVILFDMEAMAQKAGSVISASLFGALAGSGALPFDAESYRETIRASGRGVEKSLAAFELARAAAEARAADPAP</sequence>
<dbReference type="Gene3D" id="3.40.920.10">
    <property type="entry name" value="Pyruvate-ferredoxin oxidoreductase, PFOR, domain III"/>
    <property type="match status" value="1"/>
</dbReference>